<dbReference type="Proteomes" id="UP001150907">
    <property type="component" value="Unassembled WGS sequence"/>
</dbReference>
<proteinExistence type="predicted"/>
<keyword evidence="2" id="KW-1185">Reference proteome</keyword>
<organism evidence="1 2">
    <name type="scientific">Coemansia thaxteri</name>
    <dbReference type="NCBI Taxonomy" id="2663907"/>
    <lineage>
        <taxon>Eukaryota</taxon>
        <taxon>Fungi</taxon>
        <taxon>Fungi incertae sedis</taxon>
        <taxon>Zoopagomycota</taxon>
        <taxon>Kickxellomycotina</taxon>
        <taxon>Kickxellomycetes</taxon>
        <taxon>Kickxellales</taxon>
        <taxon>Kickxellaceae</taxon>
        <taxon>Coemansia</taxon>
    </lineage>
</organism>
<evidence type="ECO:0000313" key="2">
    <source>
        <dbReference type="Proteomes" id="UP001150907"/>
    </source>
</evidence>
<feature type="non-terminal residue" evidence="1">
    <location>
        <position position="67"/>
    </location>
</feature>
<dbReference type="OrthoDB" id="242910at2759"/>
<evidence type="ECO:0000313" key="1">
    <source>
        <dbReference type="EMBL" id="KAJ1996440.1"/>
    </source>
</evidence>
<accession>A0A9W8ECB8</accession>
<dbReference type="EMBL" id="JANBQF010001822">
    <property type="protein sequence ID" value="KAJ1996440.1"/>
    <property type="molecule type" value="Genomic_DNA"/>
</dbReference>
<reference evidence="1" key="1">
    <citation type="submission" date="2022-07" db="EMBL/GenBank/DDBJ databases">
        <title>Phylogenomic reconstructions and comparative analyses of Kickxellomycotina fungi.</title>
        <authorList>
            <person name="Reynolds N.K."/>
            <person name="Stajich J.E."/>
            <person name="Barry K."/>
            <person name="Grigoriev I.V."/>
            <person name="Crous P."/>
            <person name="Smith M.E."/>
        </authorList>
    </citation>
    <scope>NUCLEOTIDE SEQUENCE</scope>
    <source>
        <strain evidence="1">IMI 214461</strain>
    </source>
</reference>
<protein>
    <submittedName>
        <fullName evidence="1">Uncharacterized protein</fullName>
    </submittedName>
</protein>
<sequence>MGQAASHALVAAADLQPPLAMGVSGLEAELGESPQHIKMLGSTRFMKTILCKLPNEGQLVLHVFMRP</sequence>
<comment type="caution">
    <text evidence="1">The sequence shown here is derived from an EMBL/GenBank/DDBJ whole genome shotgun (WGS) entry which is preliminary data.</text>
</comment>
<gene>
    <name evidence="1" type="ORF">H4R26_006205</name>
</gene>
<name>A0A9W8ECB8_9FUNG</name>
<dbReference type="AlphaFoldDB" id="A0A9W8ECB8"/>